<accession>A0A0H5QP62</accession>
<sequence>MAGNRGRPSKRRRTVQDELGRYRQIELSVLKFVKNTIVTIMSKKPYRKKKRDKRANTERTESASPDTNLSENATTNGKGDELADFIIADQRSDREWLTGLSATEYPVGHGQSHH</sequence>
<feature type="region of interest" description="Disordered" evidence="1">
    <location>
        <begin position="43"/>
        <end position="81"/>
    </location>
</feature>
<name>A0A0H5QP62_9EUKA</name>
<evidence type="ECO:0000313" key="2">
    <source>
        <dbReference type="EMBL" id="CRZ03808.1"/>
    </source>
</evidence>
<dbReference type="AlphaFoldDB" id="A0A0H5QP62"/>
<dbReference type="EMBL" id="HACM01003366">
    <property type="protein sequence ID" value="CRZ03808.1"/>
    <property type="molecule type" value="Transcribed_RNA"/>
</dbReference>
<organism evidence="2">
    <name type="scientific">Spongospora subterranea</name>
    <dbReference type="NCBI Taxonomy" id="70186"/>
    <lineage>
        <taxon>Eukaryota</taxon>
        <taxon>Sar</taxon>
        <taxon>Rhizaria</taxon>
        <taxon>Endomyxa</taxon>
        <taxon>Phytomyxea</taxon>
        <taxon>Plasmodiophorida</taxon>
        <taxon>Plasmodiophoridae</taxon>
        <taxon>Spongospora</taxon>
    </lineage>
</organism>
<evidence type="ECO:0000256" key="1">
    <source>
        <dbReference type="SAM" id="MobiDB-lite"/>
    </source>
</evidence>
<protein>
    <submittedName>
        <fullName evidence="2">Uncharacterized protein</fullName>
    </submittedName>
</protein>
<reference evidence="2" key="1">
    <citation type="submission" date="2015-04" db="EMBL/GenBank/DDBJ databases">
        <title>The genome sequence of the plant pathogenic Rhizarian Plasmodiophora brassicae reveals insights in its biotrophic life cycle and the origin of chitin synthesis.</title>
        <authorList>
            <person name="Schwelm A."/>
            <person name="Fogelqvist J."/>
            <person name="Knaust A."/>
            <person name="Julke S."/>
            <person name="Lilja T."/>
            <person name="Dhandapani V."/>
            <person name="Bonilla-Rosso G."/>
            <person name="Karlsson M."/>
            <person name="Shevchenko A."/>
            <person name="Choi S.R."/>
            <person name="Kim H.G."/>
            <person name="Park J.Y."/>
            <person name="Lim Y.P."/>
            <person name="Ludwig-Muller J."/>
            <person name="Dixelius C."/>
        </authorList>
    </citation>
    <scope>NUCLEOTIDE SEQUENCE</scope>
    <source>
        <tissue evidence="2">Potato root galls</tissue>
    </source>
</reference>
<feature type="compositionally biased region" description="Basic residues" evidence="1">
    <location>
        <begin position="44"/>
        <end position="53"/>
    </location>
</feature>
<feature type="compositionally biased region" description="Polar residues" evidence="1">
    <location>
        <begin position="62"/>
        <end position="77"/>
    </location>
</feature>
<proteinExistence type="predicted"/>